<organism evidence="2 3">
    <name type="scientific">Diversispora epigaea</name>
    <dbReference type="NCBI Taxonomy" id="1348612"/>
    <lineage>
        <taxon>Eukaryota</taxon>
        <taxon>Fungi</taxon>
        <taxon>Fungi incertae sedis</taxon>
        <taxon>Mucoromycota</taxon>
        <taxon>Glomeromycotina</taxon>
        <taxon>Glomeromycetes</taxon>
        <taxon>Diversisporales</taxon>
        <taxon>Diversisporaceae</taxon>
        <taxon>Diversispora</taxon>
    </lineage>
</organism>
<feature type="compositionally biased region" description="Basic and acidic residues" evidence="1">
    <location>
        <begin position="137"/>
        <end position="153"/>
    </location>
</feature>
<proteinExistence type="predicted"/>
<evidence type="ECO:0000313" key="2">
    <source>
        <dbReference type="EMBL" id="RHZ81460.1"/>
    </source>
</evidence>
<name>A0A397J9L5_9GLOM</name>
<dbReference type="Proteomes" id="UP000266861">
    <property type="component" value="Unassembled WGS sequence"/>
</dbReference>
<dbReference type="AlphaFoldDB" id="A0A397J9L5"/>
<evidence type="ECO:0000256" key="1">
    <source>
        <dbReference type="SAM" id="MobiDB-lite"/>
    </source>
</evidence>
<dbReference type="EMBL" id="PQFF01000112">
    <property type="protein sequence ID" value="RHZ81460.1"/>
    <property type="molecule type" value="Genomic_DNA"/>
</dbReference>
<comment type="caution">
    <text evidence="2">The sequence shown here is derived from an EMBL/GenBank/DDBJ whole genome shotgun (WGS) entry which is preliminary data.</text>
</comment>
<protein>
    <submittedName>
        <fullName evidence="2">Uncharacterized protein</fullName>
    </submittedName>
</protein>
<reference evidence="2 3" key="1">
    <citation type="submission" date="2018-08" db="EMBL/GenBank/DDBJ databases">
        <title>Genome and evolution of the arbuscular mycorrhizal fungus Diversispora epigaea (formerly Glomus versiforme) and its bacterial endosymbionts.</title>
        <authorList>
            <person name="Sun X."/>
            <person name="Fei Z."/>
            <person name="Harrison M."/>
        </authorList>
    </citation>
    <scope>NUCLEOTIDE SEQUENCE [LARGE SCALE GENOMIC DNA]</scope>
    <source>
        <strain evidence="2 3">IT104</strain>
    </source>
</reference>
<evidence type="ECO:0000313" key="3">
    <source>
        <dbReference type="Proteomes" id="UP000266861"/>
    </source>
</evidence>
<keyword evidence="3" id="KW-1185">Reference proteome</keyword>
<sequence length="567" mass="66570">MNSYFSSVPFVKCKIIEFLRRHDLEQNLTSVERESIHREIARSLETLRENRVLPQFARDHAKKLNKELSSKVVASFWDLILEREKHRATMEHDCTLLQQVREKHVAIGIADVVRVQRNNEAVFTTTIENLKNKRKRSIDDESPRIPENREEPPIKYNLRNRKNESDLDYSGEHTNSRINSEISSAYEDEDDLLIKSPYDITVDCELIVNNISIRSKMEEWRKKSKYIEDIHKQDLMRYNILDATNSSATEARRLFKKHWDDIITTIEESLSSSADHDAEQDGHAKCVKQYIKNITKNVNTMEKLCNAIRTEREKIRANGNIKWKKKVLQLMKIFREQFPNGNNLLEEDQTEGNYIIQFVSQVFIMLFKDKSVLKYMWGESTLRCSAFLFNRSLRDDDRRCSGNKIDAIFSIVEMNFLEFSTLEVSGPPSCLDHTHYVGDKNKTAKMLKIILNYIKIKYPGDFQVFRRIKVYGVQIYDHNFYIYSMCMPFAGIYYFKLEKRFSYPAITRLISKKLPRFASNLWKMEDMIISSAESILTYIDNSISGSSEEDSKIDAVKISPKKRKKNK</sequence>
<dbReference type="STRING" id="1348612.A0A397J9L5"/>
<dbReference type="OrthoDB" id="2443197at2759"/>
<accession>A0A397J9L5</accession>
<gene>
    <name evidence="2" type="ORF">Glove_120g147</name>
</gene>
<feature type="region of interest" description="Disordered" evidence="1">
    <location>
        <begin position="133"/>
        <end position="154"/>
    </location>
</feature>